<feature type="region of interest" description="Disordered" evidence="1">
    <location>
        <begin position="112"/>
        <end position="227"/>
    </location>
</feature>
<evidence type="ECO:0000256" key="1">
    <source>
        <dbReference type="SAM" id="MobiDB-lite"/>
    </source>
</evidence>
<dbReference type="Proteomes" id="UP000639338">
    <property type="component" value="Unassembled WGS sequence"/>
</dbReference>
<feature type="compositionally biased region" description="Basic and acidic residues" evidence="1">
    <location>
        <begin position="134"/>
        <end position="190"/>
    </location>
</feature>
<dbReference type="SMART" id="SM00384">
    <property type="entry name" value="AT_hook"/>
    <property type="match status" value="2"/>
</dbReference>
<dbReference type="GO" id="GO:0003677">
    <property type="term" value="F:DNA binding"/>
    <property type="evidence" value="ECO:0007669"/>
    <property type="project" value="InterPro"/>
</dbReference>
<proteinExistence type="predicted"/>
<evidence type="ECO:0000313" key="2">
    <source>
        <dbReference type="EMBL" id="KAF7988220.1"/>
    </source>
</evidence>
<name>A0A835CPL7_APHGI</name>
<dbReference type="InterPro" id="IPR017956">
    <property type="entry name" value="AT_hook_DNA-bd_motif"/>
</dbReference>
<keyword evidence="3" id="KW-1185">Reference proteome</keyword>
<gene>
    <name evidence="2" type="ORF">HCN44_007752</name>
</gene>
<dbReference type="Pfam" id="PF02178">
    <property type="entry name" value="AT_hook"/>
    <property type="match status" value="2"/>
</dbReference>
<comment type="caution">
    <text evidence="2">The sequence shown here is derived from an EMBL/GenBank/DDBJ whole genome shotgun (WGS) entry which is preliminary data.</text>
</comment>
<organism evidence="2 3">
    <name type="scientific">Aphidius gifuensis</name>
    <name type="common">Parasitoid wasp</name>
    <dbReference type="NCBI Taxonomy" id="684658"/>
    <lineage>
        <taxon>Eukaryota</taxon>
        <taxon>Metazoa</taxon>
        <taxon>Ecdysozoa</taxon>
        <taxon>Arthropoda</taxon>
        <taxon>Hexapoda</taxon>
        <taxon>Insecta</taxon>
        <taxon>Pterygota</taxon>
        <taxon>Neoptera</taxon>
        <taxon>Endopterygota</taxon>
        <taxon>Hymenoptera</taxon>
        <taxon>Apocrita</taxon>
        <taxon>Ichneumonoidea</taxon>
        <taxon>Braconidae</taxon>
        <taxon>Aphidiinae</taxon>
        <taxon>Aphidius</taxon>
    </lineage>
</organism>
<protein>
    <submittedName>
        <fullName evidence="2">Uncharacterized protein</fullName>
    </submittedName>
</protein>
<feature type="compositionally biased region" description="Acidic residues" evidence="1">
    <location>
        <begin position="203"/>
        <end position="219"/>
    </location>
</feature>
<dbReference type="AlphaFoldDB" id="A0A835CPL7"/>
<reference evidence="2 3" key="1">
    <citation type="submission" date="2020-08" db="EMBL/GenBank/DDBJ databases">
        <title>Aphidius gifuensis genome sequencing and assembly.</title>
        <authorList>
            <person name="Du Z."/>
        </authorList>
    </citation>
    <scope>NUCLEOTIDE SEQUENCE [LARGE SCALE GENOMIC DNA]</scope>
    <source>
        <strain evidence="2">YNYX2018</strain>
        <tissue evidence="2">Adults</tissue>
    </source>
</reference>
<sequence length="227" mass="25961">MSLHDSKPSASCGVTDISDNVNTSPPDLIKSTTTTTTTTVHNPILVHRLILNDVPLMEAYKNTIFYNIYLFENKIVMNIFAGTEKVNVTTRQKTLKQKEEEIPDDLKDFAKILEPEEPDEETIERVTRKRGRPRKEQNNTDTDKEKESNTETDKEKEKNTDPDKEKSNTDTDKESNTDTDKENNTDTEPIKKKRGRPKKNKEEEDFSNSDDSSDNESEEDSKSIISS</sequence>
<dbReference type="EMBL" id="JACMRX010000006">
    <property type="protein sequence ID" value="KAF7988220.1"/>
    <property type="molecule type" value="Genomic_DNA"/>
</dbReference>
<evidence type="ECO:0000313" key="3">
    <source>
        <dbReference type="Proteomes" id="UP000639338"/>
    </source>
</evidence>
<accession>A0A835CPL7</accession>